<dbReference type="AlphaFoldDB" id="A0A4C1SAW7"/>
<dbReference type="Proteomes" id="UP000299102">
    <property type="component" value="Unassembled WGS sequence"/>
</dbReference>
<accession>A0A4C1SAW7</accession>
<protein>
    <submittedName>
        <fullName evidence="1">Uncharacterized protein</fullName>
    </submittedName>
</protein>
<evidence type="ECO:0000313" key="2">
    <source>
        <dbReference type="Proteomes" id="UP000299102"/>
    </source>
</evidence>
<reference evidence="1 2" key="1">
    <citation type="journal article" date="2019" name="Commun. Biol.">
        <title>The bagworm genome reveals a unique fibroin gene that provides high tensile strength.</title>
        <authorList>
            <person name="Kono N."/>
            <person name="Nakamura H."/>
            <person name="Ohtoshi R."/>
            <person name="Tomita M."/>
            <person name="Numata K."/>
            <person name="Arakawa K."/>
        </authorList>
    </citation>
    <scope>NUCLEOTIDE SEQUENCE [LARGE SCALE GENOMIC DNA]</scope>
</reference>
<name>A0A4C1SAW7_EUMVA</name>
<organism evidence="1 2">
    <name type="scientific">Eumeta variegata</name>
    <name type="common">Bagworm moth</name>
    <name type="synonym">Eumeta japonica</name>
    <dbReference type="NCBI Taxonomy" id="151549"/>
    <lineage>
        <taxon>Eukaryota</taxon>
        <taxon>Metazoa</taxon>
        <taxon>Ecdysozoa</taxon>
        <taxon>Arthropoda</taxon>
        <taxon>Hexapoda</taxon>
        <taxon>Insecta</taxon>
        <taxon>Pterygota</taxon>
        <taxon>Neoptera</taxon>
        <taxon>Endopterygota</taxon>
        <taxon>Lepidoptera</taxon>
        <taxon>Glossata</taxon>
        <taxon>Ditrysia</taxon>
        <taxon>Tineoidea</taxon>
        <taxon>Psychidae</taxon>
        <taxon>Oiketicinae</taxon>
        <taxon>Eumeta</taxon>
    </lineage>
</organism>
<proteinExistence type="predicted"/>
<comment type="caution">
    <text evidence="1">The sequence shown here is derived from an EMBL/GenBank/DDBJ whole genome shotgun (WGS) entry which is preliminary data.</text>
</comment>
<sequence>MVTVVRISLLLQRYPSNVPRWLAGYRCRNFGSSTSTDLVRKISRTTLVDYLLRHMRSVHVFGCVPRNFSRTPEWRDKSHGVHPERVALSVSAVDRLPLIASPL</sequence>
<evidence type="ECO:0000313" key="1">
    <source>
        <dbReference type="EMBL" id="GBO99251.1"/>
    </source>
</evidence>
<gene>
    <name evidence="1" type="ORF">EVAR_100890_1</name>
</gene>
<dbReference type="EMBL" id="BGZK01003255">
    <property type="protein sequence ID" value="GBO99251.1"/>
    <property type="molecule type" value="Genomic_DNA"/>
</dbReference>
<keyword evidence="2" id="KW-1185">Reference proteome</keyword>